<feature type="region of interest" description="Disordered" evidence="1">
    <location>
        <begin position="1"/>
        <end position="30"/>
    </location>
</feature>
<proteinExistence type="predicted"/>
<feature type="compositionally biased region" description="Low complexity" evidence="1">
    <location>
        <begin position="19"/>
        <end position="29"/>
    </location>
</feature>
<dbReference type="AlphaFoldDB" id="A0A8S9ZHI5"/>
<organism evidence="2 3">
    <name type="scientific">Meloidogyne graminicola</name>
    <dbReference type="NCBI Taxonomy" id="189291"/>
    <lineage>
        <taxon>Eukaryota</taxon>
        <taxon>Metazoa</taxon>
        <taxon>Ecdysozoa</taxon>
        <taxon>Nematoda</taxon>
        <taxon>Chromadorea</taxon>
        <taxon>Rhabditida</taxon>
        <taxon>Tylenchina</taxon>
        <taxon>Tylenchomorpha</taxon>
        <taxon>Tylenchoidea</taxon>
        <taxon>Meloidogynidae</taxon>
        <taxon>Meloidogyninae</taxon>
        <taxon>Meloidogyne</taxon>
    </lineage>
</organism>
<dbReference type="Proteomes" id="UP000605970">
    <property type="component" value="Unassembled WGS sequence"/>
</dbReference>
<name>A0A8S9ZHI5_9BILA</name>
<evidence type="ECO:0000313" key="2">
    <source>
        <dbReference type="EMBL" id="KAF7632792.1"/>
    </source>
</evidence>
<comment type="caution">
    <text evidence="2">The sequence shown here is derived from an EMBL/GenBank/DDBJ whole genome shotgun (WGS) entry which is preliminary data.</text>
</comment>
<sequence length="228" mass="26030">MKSRKRWLPNNDSSSVLTNIQQPDNNIDNDSCDDEEMLKQILLNLNMELQIREKSFCGMQGIDTQKKKKITGGVQPETVQPEQKQRKKLEVIKAFLTKKRTQSSSNNTKKKICEEVRSKIKTTNNVVLAEIRANVPDEVFVSLGTDDAFTETTQIFRQKNKLYGNINLTDMTKMTIPESFVQIDRSSTLIYDSRNVRGTDDVVLIFSHPKLLNILAANKHWAIDGTLL</sequence>
<gene>
    <name evidence="2" type="ORF">Mgra_00007781</name>
</gene>
<dbReference type="EMBL" id="JABEBT010000093">
    <property type="protein sequence ID" value="KAF7632792.1"/>
    <property type="molecule type" value="Genomic_DNA"/>
</dbReference>
<evidence type="ECO:0000256" key="1">
    <source>
        <dbReference type="SAM" id="MobiDB-lite"/>
    </source>
</evidence>
<reference evidence="2" key="1">
    <citation type="journal article" date="2020" name="Ecol. Evol.">
        <title>Genome structure and content of the rice root-knot nematode (Meloidogyne graminicola).</title>
        <authorList>
            <person name="Phan N.T."/>
            <person name="Danchin E.G.J."/>
            <person name="Klopp C."/>
            <person name="Perfus-Barbeoch L."/>
            <person name="Kozlowski D.K."/>
            <person name="Koutsovoulos G.D."/>
            <person name="Lopez-Roques C."/>
            <person name="Bouchez O."/>
            <person name="Zahm M."/>
            <person name="Besnard G."/>
            <person name="Bellafiore S."/>
        </authorList>
    </citation>
    <scope>NUCLEOTIDE SEQUENCE</scope>
    <source>
        <strain evidence="2">VN-18</strain>
    </source>
</reference>
<accession>A0A8S9ZHI5</accession>
<evidence type="ECO:0000313" key="3">
    <source>
        <dbReference type="Proteomes" id="UP000605970"/>
    </source>
</evidence>
<protein>
    <submittedName>
        <fullName evidence="2">Uncharacterized protein</fullName>
    </submittedName>
</protein>
<keyword evidence="3" id="KW-1185">Reference proteome</keyword>